<proteinExistence type="predicted"/>
<dbReference type="SMART" id="SM00261">
    <property type="entry name" value="FU"/>
    <property type="match status" value="4"/>
</dbReference>
<keyword evidence="1" id="KW-0472">Membrane</keyword>
<dbReference type="InParanoid" id="Q22NN9"/>
<feature type="transmembrane region" description="Helical" evidence="1">
    <location>
        <begin position="2303"/>
        <end position="2319"/>
    </location>
</feature>
<keyword evidence="1" id="KW-0812">Transmembrane</keyword>
<feature type="transmembrane region" description="Helical" evidence="1">
    <location>
        <begin position="2392"/>
        <end position="2413"/>
    </location>
</feature>
<name>Q22NN9_TETTS</name>
<dbReference type="GeneID" id="7823494"/>
<dbReference type="InterPro" id="IPR006212">
    <property type="entry name" value="Furin_repeat"/>
</dbReference>
<dbReference type="SUPFAM" id="SSF141086">
    <property type="entry name" value="Agglutinin HPA-like"/>
    <property type="match status" value="1"/>
</dbReference>
<dbReference type="EMBL" id="GG662857">
    <property type="protein sequence ID" value="EAR86746.2"/>
    <property type="molecule type" value="Genomic_DNA"/>
</dbReference>
<keyword evidence="2" id="KW-0732">Signal</keyword>
<dbReference type="KEGG" id="tet:TTHERM_00198100"/>
<feature type="transmembrane region" description="Helical" evidence="1">
    <location>
        <begin position="2239"/>
        <end position="2259"/>
    </location>
</feature>
<accession>Q22NN9</accession>
<dbReference type="Proteomes" id="UP000009168">
    <property type="component" value="Unassembled WGS sequence"/>
</dbReference>
<dbReference type="RefSeq" id="XP_001006991.2">
    <property type="nucleotide sequence ID" value="XM_001006991.2"/>
</dbReference>
<dbReference type="Gene3D" id="2.10.220.10">
    <property type="entry name" value="Hormone Receptor, Insulin-like Growth Factor Receptor 1, Chain A, domain 2"/>
    <property type="match status" value="1"/>
</dbReference>
<gene>
    <name evidence="4" type="ORF">TTHERM_00198100</name>
</gene>
<feature type="domain" description="EGF-like" evidence="3">
    <location>
        <begin position="1829"/>
        <end position="1874"/>
    </location>
</feature>
<evidence type="ECO:0000259" key="3">
    <source>
        <dbReference type="SMART" id="SM00181"/>
    </source>
</evidence>
<dbReference type="SUPFAM" id="SSF57184">
    <property type="entry name" value="Growth factor receptor domain"/>
    <property type="match status" value="3"/>
</dbReference>
<dbReference type="OrthoDB" id="410989at2759"/>
<feature type="transmembrane region" description="Helical" evidence="1">
    <location>
        <begin position="2203"/>
        <end position="2227"/>
    </location>
</feature>
<reference evidence="5" key="1">
    <citation type="journal article" date="2006" name="PLoS Biol.">
        <title>Macronuclear genome sequence of the ciliate Tetrahymena thermophila, a model eukaryote.</title>
        <authorList>
            <person name="Eisen J.A."/>
            <person name="Coyne R.S."/>
            <person name="Wu M."/>
            <person name="Wu D."/>
            <person name="Thiagarajan M."/>
            <person name="Wortman J.R."/>
            <person name="Badger J.H."/>
            <person name="Ren Q."/>
            <person name="Amedeo P."/>
            <person name="Jones K.M."/>
            <person name="Tallon L.J."/>
            <person name="Delcher A.L."/>
            <person name="Salzberg S.L."/>
            <person name="Silva J.C."/>
            <person name="Haas B.J."/>
            <person name="Majoros W.H."/>
            <person name="Farzad M."/>
            <person name="Carlton J.M."/>
            <person name="Smith R.K. Jr."/>
            <person name="Garg J."/>
            <person name="Pearlman R.E."/>
            <person name="Karrer K.M."/>
            <person name="Sun L."/>
            <person name="Manning G."/>
            <person name="Elde N.C."/>
            <person name="Turkewitz A.P."/>
            <person name="Asai D.J."/>
            <person name="Wilkes D.E."/>
            <person name="Wang Y."/>
            <person name="Cai H."/>
            <person name="Collins K."/>
            <person name="Stewart B.A."/>
            <person name="Lee S.R."/>
            <person name="Wilamowska K."/>
            <person name="Weinberg Z."/>
            <person name="Ruzzo W.L."/>
            <person name="Wloga D."/>
            <person name="Gaertig J."/>
            <person name="Frankel J."/>
            <person name="Tsao C.-C."/>
            <person name="Gorovsky M.A."/>
            <person name="Keeling P.J."/>
            <person name="Waller R.F."/>
            <person name="Patron N.J."/>
            <person name="Cherry J.M."/>
            <person name="Stover N.A."/>
            <person name="Krieger C.J."/>
            <person name="del Toro C."/>
            <person name="Ryder H.F."/>
            <person name="Williamson S.C."/>
            <person name="Barbeau R.A."/>
            <person name="Hamilton E.P."/>
            <person name="Orias E."/>
        </authorList>
    </citation>
    <scope>NUCLEOTIDE SEQUENCE [LARGE SCALE GENOMIC DNA]</scope>
    <source>
        <strain evidence="5">SB210</strain>
    </source>
</reference>
<feature type="domain" description="EGF-like" evidence="3">
    <location>
        <begin position="1019"/>
        <end position="1064"/>
    </location>
</feature>
<dbReference type="InterPro" id="IPR037221">
    <property type="entry name" value="H-type_lectin_dom_sf"/>
</dbReference>
<organism evidence="4 5">
    <name type="scientific">Tetrahymena thermophila (strain SB210)</name>
    <dbReference type="NCBI Taxonomy" id="312017"/>
    <lineage>
        <taxon>Eukaryota</taxon>
        <taxon>Sar</taxon>
        <taxon>Alveolata</taxon>
        <taxon>Ciliophora</taxon>
        <taxon>Intramacronucleata</taxon>
        <taxon>Oligohymenophorea</taxon>
        <taxon>Hymenostomatida</taxon>
        <taxon>Tetrahymenina</taxon>
        <taxon>Tetrahymenidae</taxon>
        <taxon>Tetrahymena</taxon>
    </lineage>
</organism>
<feature type="transmembrane region" description="Helical" evidence="1">
    <location>
        <begin position="2164"/>
        <end position="2182"/>
    </location>
</feature>
<feature type="transmembrane region" description="Helical" evidence="1">
    <location>
        <begin position="2351"/>
        <end position="2372"/>
    </location>
</feature>
<feature type="transmembrane region" description="Helical" evidence="1">
    <location>
        <begin position="2325"/>
        <end position="2344"/>
    </location>
</feature>
<sequence length="2642" mass="302323">MIFVSALIYVTLTQVCLGISNMYPEQSKQIISSTVETPCFFNSAFEANKFIYPIASITNDAENSSSFTLTGWFRSIGHQLDGKNILFYIAKSTQSNTNTDLIFYLGIDEQNINTPLIYYDGNSEKSGAINHYSNIDRTQWYFLSVSFQVVISLNTNLNVNLNVMIKQQKNGNTNISTMLKNFPFQQSNNFIFSDQTFLTQGGLIMSSQPMFQTQYNPSCVQMKNVQVHWNYIFNDFDNTDYPFSEPLVSKFPAKLVYHFTMEGQDLFNQNNQIYLRNRSNQEGNHLIIDDSQAVLVQSFVEFQKPKVLPSIPVNDGFIISYWINLSQIQSGLVVATIMLGDNQTQLQITHIQLGGIWQVNINSYVLRHAYLGSYWHFFSFVFDGSQFLSSQTITMYTLNASYTIDKQLQTSVTELKDLIKNGYDNIKITISSSTNQSNVKIRDFKIFKGVSLFQYGFEGFQSNCQLVYGLETKQCLLCTQGYRMTNEGICTKQCVLSQNSELKQDYITSASNFSKCLPCSSGQSQIISPYDNQCREILKIFNQKKTVPVSTNGIDILYSITLLNLEYLVVISSLNQSSGQVLADIQTNNKIIISLINPISSVDFNVYTFNRNGKISSGVMQIPANTIQYIPFTVLFSVPPKVIVSLIEFKLTDTIQILLKKVSTEGFYIQYSSSVKISWLAISNCLEVLSSLQDLQNSQQIFQNSFGQIQQNIDLQIYAINQIKSTISVSIPSSLSIYDSNKFIQTPTNLNSYTNYAGYDIGIFFQVQNQNQQCKQNPTSIPFSQINALFYQNNLIQNVIRFRTPKPTSDYQILFSLMNYKQLSQYFSYQLNPRYISYSYSNQLPGNPDATLINYSDYYYFTIRLPSIIVTQIYTIQLSSNIQLYTFQMSNSLPNSNVQILGSIINWTGQKLLKLGAASNIQQNSFQYTITFDATDNGKSLQIQFMIITDSFSFRQKSVATKITYPTSSITFNEGTLFGVTSINNNFKLQIVNNQIQIPLGVSLWVLNDVNMDTVRQDSCNILRNDDFKCEQCQNQLLYGNYKNKLCTCPPGFGFDSTKCVRCQVGCLYCVFEDQSTINECQQCDSDSNFTFSQNSCMCNANIYQDDQDSNFCIPTIDNGNPLSLAVINIPVGQIQKVTQIATLNTNMISTQTQMTLGCWIQLSSSSSYSQFISFTKSTDGTNIISVSYQANQIIVQSSLTGVNPPQQYSIDVTQKTYLNNAIINKQYVYIGISLDQAKSAAYMSIYIPYYDYWIDYNQILPVLITTFLDSSILFNGGNISEGTFVLGTTIQAQKQSFLYHVRPQNTPLYFYSVADAGFDLNNQRYSVKQNQNIIFYYPGQYQYLLSPQNPSLQFPDSMKDQILSINYEILGYGIKADQQLYPSSIPQPVASNFIISFWIRGLAVVKQDEDVVLAQVGNVIILGHYLSNGLVFQVTVCIDRECQTVKKWHLDNNSWNQLSFVVENTNLYLNRVGTLVRAFYKTLQDKLYFDSIPSTPIQNLGLGSSLNTKQNQGFWYNFFTVLNGNFYKYKNADDAVDVKYCSLNAGKYHNYCLKCSYQNPRTDHLCSQLPTDASCTTPENLLQITQTFSTTPTYTYQGRDPYMYYQSYDVCERCVTPRCSQCQTTIDNCVQQCNNQCQKCVLGQPWTCNKCRGNRTTEPSCSTCPANTADDYVSENCQCSNSCSVCSSGATGSCGCNNQVDMCNSCATNSYRSFIPLCQCQFGYFDSGNAICEKCDPKCTRCQNTSSNCIQCQGNRINPPNCQCPDYTYDDGTSICKNCPTDCVQCVKQPNSISLKCIQCRFNSSWNGQACVCNQGFYDNQQVDNCTECDMLCKTCERSGQCTSCKGKRVLDNNGQCICPDGFFGKVYQESCEACYQTCRTCFGKGDDQCIQCYQDPYVRLRKGRCICANGNFYFNFSLKQCVLYTTFTDYLYYDVDIMPVLSLNFTNSLNSTAQNVMDNMVYDIDGLTYNKDFSTSIFYQDQGRIDIKFNLFVSFRPTTLKVTVQNADIIQDLNHTPLNRKYFGYTMLFNLYPHHDVGKDRLNYLMNMRKFSHSVYDREGFGIDFVWLLQLLAAQNFIFTAMQPTSMILMYNQYLPINVYETLRAFSILQYQQCPVWGEFGYEDTMIFRKSSESITHTQIPDVNMRRFGYSSSFFVNLLRQIFLYGFLWFVFYLVKLRFLNEKYTQLQNKKIPWLETFYNLFLYFMSKLTEAFFITLTIVIFMQIQDPSFSNAFNGISYLLNFIYIGAIGGVFYFFFDQVRNHDISEIESKYIACHSLGNLLIDIELSNGVLSKYYHMITYIKKLFYSIIIIFAINLKENHTIPLIIIEAIFLIFFIVVRPLSRPLYNIIRALINTLYIGILVLVLILGRKWVSITKDQVIIDPSDAESYYNQGTLLLILILVYNLVNFIFNSYVAGLHFYHDYIQYKNEKIKEEAFDNLYNKRLFNYQELQDFEISQGRDSVMKIIDLDDKRCVGPLPIKDIESEILSNSPASDEAVLLMQVENNNKKRDGFYHIILRKDIIWRNYIDPINKSFTIAVETVETLGAKRQPNPILNNIETNIVLDYSNTQKIVYKSGQEEFRILSDLLSKWKIQKHTRVQRELSCVVDLSRYKFGDTIDINTPLKRIDYFISGSKSKSIF</sequence>
<feature type="domain" description="EGF-like" evidence="3">
    <location>
        <begin position="1786"/>
        <end position="1828"/>
    </location>
</feature>
<feature type="signal peptide" evidence="2">
    <location>
        <begin position="1"/>
        <end position="18"/>
    </location>
</feature>
<dbReference type="InterPro" id="IPR000742">
    <property type="entry name" value="EGF"/>
</dbReference>
<dbReference type="PANTHER" id="PTHR15332">
    <property type="entry name" value="PROPROTEIN CONVERTASE SUBTILISIN_KEXIN TYPE 5-LIKE"/>
    <property type="match status" value="1"/>
</dbReference>
<feature type="domain" description="EGF-like" evidence="3">
    <location>
        <begin position="1742"/>
        <end position="1778"/>
    </location>
</feature>
<keyword evidence="5" id="KW-1185">Reference proteome</keyword>
<dbReference type="PANTHER" id="PTHR15332:SF175">
    <property type="entry name" value="PROPROTEIN CONVERTASE SUBTILISIN_KEXIN TYPE 5-LIKE"/>
    <property type="match status" value="1"/>
</dbReference>
<dbReference type="CDD" id="cd00064">
    <property type="entry name" value="FU"/>
    <property type="match status" value="1"/>
</dbReference>
<evidence type="ECO:0000313" key="4">
    <source>
        <dbReference type="EMBL" id="EAR86746.2"/>
    </source>
</evidence>
<dbReference type="HOGENOM" id="CLU_228759_0_0_1"/>
<dbReference type="SMART" id="SM00181">
    <property type="entry name" value="EGF"/>
    <property type="match status" value="4"/>
</dbReference>
<feature type="chain" id="PRO_5004201235" evidence="2">
    <location>
        <begin position="19"/>
        <end position="2642"/>
    </location>
</feature>
<keyword evidence="1" id="KW-1133">Transmembrane helix</keyword>
<protein>
    <submittedName>
        <fullName evidence="4">Bowman-birk serine protease inhibitor family protein</fullName>
    </submittedName>
</protein>
<evidence type="ECO:0000256" key="1">
    <source>
        <dbReference type="SAM" id="Phobius"/>
    </source>
</evidence>
<dbReference type="eggNOG" id="KOG3525">
    <property type="taxonomic scope" value="Eukaryota"/>
</dbReference>
<evidence type="ECO:0000313" key="5">
    <source>
        <dbReference type="Proteomes" id="UP000009168"/>
    </source>
</evidence>
<dbReference type="InterPro" id="IPR009030">
    <property type="entry name" value="Growth_fac_rcpt_cys_sf"/>
</dbReference>
<evidence type="ECO:0000256" key="2">
    <source>
        <dbReference type="SAM" id="SignalP"/>
    </source>
</evidence>